<dbReference type="InterPro" id="IPR003879">
    <property type="entry name" value="Butyrophylin_SPRY"/>
</dbReference>
<dbReference type="InterPro" id="IPR027370">
    <property type="entry name" value="Znf-RING_euk"/>
</dbReference>
<evidence type="ECO:0000313" key="8">
    <source>
        <dbReference type="Ensembl" id="ENSMALP00000017530.1"/>
    </source>
</evidence>
<accession>A0A3Q3JLM2</accession>
<dbReference type="PROSITE" id="PS50188">
    <property type="entry name" value="B302_SPRY"/>
    <property type="match status" value="1"/>
</dbReference>
<dbReference type="InterPro" id="IPR013320">
    <property type="entry name" value="ConA-like_dom_sf"/>
</dbReference>
<evidence type="ECO:0000256" key="2">
    <source>
        <dbReference type="ARBA" id="ARBA00022771"/>
    </source>
</evidence>
<protein>
    <submittedName>
        <fullName evidence="8">Uncharacterized protein</fullName>
    </submittedName>
</protein>
<dbReference type="SUPFAM" id="SSF57850">
    <property type="entry name" value="RING/U-box"/>
    <property type="match status" value="1"/>
</dbReference>
<dbReference type="PROSITE" id="PS50089">
    <property type="entry name" value="ZF_RING_2"/>
    <property type="match status" value="1"/>
</dbReference>
<proteinExistence type="predicted"/>
<dbReference type="SMART" id="SM00184">
    <property type="entry name" value="RING"/>
    <property type="match status" value="1"/>
</dbReference>
<dbReference type="Ensembl" id="ENSMALT00000017871.1">
    <property type="protein sequence ID" value="ENSMALP00000017530.1"/>
    <property type="gene ID" value="ENSMALG00000012225.1"/>
</dbReference>
<dbReference type="InterPro" id="IPR017907">
    <property type="entry name" value="Znf_RING_CS"/>
</dbReference>
<evidence type="ECO:0000259" key="5">
    <source>
        <dbReference type="PROSITE" id="PS50089"/>
    </source>
</evidence>
<organism evidence="8 9">
    <name type="scientific">Monopterus albus</name>
    <name type="common">Swamp eel</name>
    <dbReference type="NCBI Taxonomy" id="43700"/>
    <lineage>
        <taxon>Eukaryota</taxon>
        <taxon>Metazoa</taxon>
        <taxon>Chordata</taxon>
        <taxon>Craniata</taxon>
        <taxon>Vertebrata</taxon>
        <taxon>Euteleostomi</taxon>
        <taxon>Actinopterygii</taxon>
        <taxon>Neopterygii</taxon>
        <taxon>Teleostei</taxon>
        <taxon>Neoteleostei</taxon>
        <taxon>Acanthomorphata</taxon>
        <taxon>Anabantaria</taxon>
        <taxon>Synbranchiformes</taxon>
        <taxon>Synbranchidae</taxon>
        <taxon>Monopterus</taxon>
    </lineage>
</organism>
<evidence type="ECO:0000256" key="3">
    <source>
        <dbReference type="ARBA" id="ARBA00022833"/>
    </source>
</evidence>
<dbReference type="Pfam" id="PF00643">
    <property type="entry name" value="zf-B_box"/>
    <property type="match status" value="1"/>
</dbReference>
<evidence type="ECO:0000313" key="9">
    <source>
        <dbReference type="Proteomes" id="UP000261600"/>
    </source>
</evidence>
<evidence type="ECO:0000259" key="7">
    <source>
        <dbReference type="PROSITE" id="PS50188"/>
    </source>
</evidence>
<dbReference type="CDD" id="cd19769">
    <property type="entry name" value="Bbox2_TRIM16-like"/>
    <property type="match status" value="1"/>
</dbReference>
<dbReference type="Gene3D" id="4.10.830.40">
    <property type="match status" value="1"/>
</dbReference>
<evidence type="ECO:0000256" key="1">
    <source>
        <dbReference type="ARBA" id="ARBA00022723"/>
    </source>
</evidence>
<feature type="domain" description="B box-type" evidence="6">
    <location>
        <begin position="131"/>
        <end position="171"/>
    </location>
</feature>
<dbReference type="InterPro" id="IPR043136">
    <property type="entry name" value="B30.2/SPRY_sf"/>
</dbReference>
<dbReference type="PANTHER" id="PTHR25465:SF32">
    <property type="entry name" value="BLOODTHIRSTY-RELATED GENE FAMILY, MEMBER 16 ISOFORM X1-RELATED"/>
    <property type="match status" value="1"/>
</dbReference>
<dbReference type="Proteomes" id="UP000261600">
    <property type="component" value="Unplaced"/>
</dbReference>
<dbReference type="SMART" id="SM00336">
    <property type="entry name" value="BBOX"/>
    <property type="match status" value="1"/>
</dbReference>
<dbReference type="PRINTS" id="PR01407">
    <property type="entry name" value="BUTYPHLNCDUF"/>
</dbReference>
<name>A0A3Q3JLM2_MONAL</name>
<dbReference type="InterPro" id="IPR013083">
    <property type="entry name" value="Znf_RING/FYVE/PHD"/>
</dbReference>
<dbReference type="Pfam" id="PF13445">
    <property type="entry name" value="zf-RING_UBOX"/>
    <property type="match status" value="1"/>
</dbReference>
<sequence length="306" mass="35238">MATASNILSEKQIQCCICLDVFTDPVTTPCGHNFCKNCITEHWNINLLVNTLLSEMVAQFRQLSMKEIISCSEQQQVKPGQVLCDVCTQIKVKALKSCLVCLASYCETHLEPHQRIPGWNKHMLIEPEKNLEGRICKKHERPLELFCKAEQICVCRFCIESNHKKHHIVSLFDEYEEKKAKLGKTEDKNHSLTQLKKKISELTKRYNPERFNSCCGVLGNQSFSSGTFYYEVQVKDKTEWTLGVVRQSINRKGEIKVCPRNGYCTVWRGLFKISRKFTECLITGRPYSAGIRETELPQEFHPLTPN</sequence>
<dbReference type="GO" id="GO:0008270">
    <property type="term" value="F:zinc ion binding"/>
    <property type="evidence" value="ECO:0007669"/>
    <property type="project" value="UniProtKB-KW"/>
</dbReference>
<dbReference type="Gene3D" id="3.30.40.10">
    <property type="entry name" value="Zinc/RING finger domain, C3HC4 (zinc finger)"/>
    <property type="match status" value="1"/>
</dbReference>
<dbReference type="SUPFAM" id="SSF49899">
    <property type="entry name" value="Concanavalin A-like lectins/glucanases"/>
    <property type="match status" value="1"/>
</dbReference>
<dbReference type="SUPFAM" id="SSF57845">
    <property type="entry name" value="B-box zinc-binding domain"/>
    <property type="match status" value="1"/>
</dbReference>
<evidence type="ECO:0000256" key="4">
    <source>
        <dbReference type="PROSITE-ProRule" id="PRU00024"/>
    </source>
</evidence>
<dbReference type="InterPro" id="IPR000315">
    <property type="entry name" value="Znf_B-box"/>
</dbReference>
<keyword evidence="9" id="KW-1185">Reference proteome</keyword>
<keyword evidence="1" id="KW-0479">Metal-binding</keyword>
<keyword evidence="3" id="KW-0862">Zinc</keyword>
<dbReference type="InterPro" id="IPR051051">
    <property type="entry name" value="E3_ubiq-ligase_TRIM/RNF"/>
</dbReference>
<reference evidence="8" key="2">
    <citation type="submission" date="2025-09" db="UniProtKB">
        <authorList>
            <consortium name="Ensembl"/>
        </authorList>
    </citation>
    <scope>IDENTIFICATION</scope>
</reference>
<reference evidence="8" key="1">
    <citation type="submission" date="2025-08" db="UniProtKB">
        <authorList>
            <consortium name="Ensembl"/>
        </authorList>
    </citation>
    <scope>IDENTIFICATION</scope>
</reference>
<keyword evidence="2 4" id="KW-0863">Zinc-finger</keyword>
<feature type="domain" description="RING-type" evidence="5">
    <location>
        <begin position="15"/>
        <end position="41"/>
    </location>
</feature>
<dbReference type="Gene3D" id="2.60.120.920">
    <property type="match status" value="1"/>
</dbReference>
<feature type="domain" description="B30.2/SPRY" evidence="7">
    <location>
        <begin position="162"/>
        <end position="306"/>
    </location>
</feature>
<dbReference type="Gene3D" id="3.30.160.60">
    <property type="entry name" value="Classic Zinc Finger"/>
    <property type="match status" value="1"/>
</dbReference>
<dbReference type="InterPro" id="IPR001841">
    <property type="entry name" value="Znf_RING"/>
</dbReference>
<evidence type="ECO:0000259" key="6">
    <source>
        <dbReference type="PROSITE" id="PS50119"/>
    </source>
</evidence>
<dbReference type="PROSITE" id="PS50119">
    <property type="entry name" value="ZF_BBOX"/>
    <property type="match status" value="1"/>
</dbReference>
<dbReference type="PROSITE" id="PS00518">
    <property type="entry name" value="ZF_RING_1"/>
    <property type="match status" value="1"/>
</dbReference>
<dbReference type="InterPro" id="IPR001870">
    <property type="entry name" value="B30.2/SPRY"/>
</dbReference>
<dbReference type="AlphaFoldDB" id="A0A3Q3JLM2"/>
<dbReference type="PANTHER" id="PTHR25465">
    <property type="entry name" value="B-BOX DOMAIN CONTAINING"/>
    <property type="match status" value="1"/>
</dbReference>